<proteinExistence type="predicted"/>
<geneLocation type="mitochondrion" evidence="2"/>
<protein>
    <submittedName>
        <fullName evidence="2">Uncharacterized protein</fullName>
    </submittedName>
</protein>
<comment type="caution">
    <text evidence="2">The sequence shown here is derived from an EMBL/GenBank/DDBJ whole genome shotgun (WGS) entry which is preliminary data.</text>
</comment>
<accession>A0A117NGM3</accession>
<dbReference type="EMBL" id="LKAM01000008">
    <property type="protein sequence ID" value="KUM47017.1"/>
    <property type="molecule type" value="Genomic_DNA"/>
</dbReference>
<name>A0A117NGM3_PICGL</name>
<feature type="region of interest" description="Disordered" evidence="1">
    <location>
        <begin position="48"/>
        <end position="67"/>
    </location>
</feature>
<reference evidence="2" key="1">
    <citation type="journal article" date="2015" name="Genome Biol. Evol.">
        <title>Organellar Genomes of White Spruce (Picea glauca): Assembly and Annotation.</title>
        <authorList>
            <person name="Jackman S.D."/>
            <person name="Warren R.L."/>
            <person name="Gibb E.A."/>
            <person name="Vandervalk B.P."/>
            <person name="Mohamadi H."/>
            <person name="Chu J."/>
            <person name="Raymond A."/>
            <person name="Pleasance S."/>
            <person name="Coope R."/>
            <person name="Wildung M.R."/>
            <person name="Ritland C.E."/>
            <person name="Bousquet J."/>
            <person name="Jones S.J."/>
            <person name="Bohlmann J."/>
            <person name="Birol I."/>
        </authorList>
    </citation>
    <scope>NUCLEOTIDE SEQUENCE [LARGE SCALE GENOMIC DNA]</scope>
    <source>
        <tissue evidence="2">Flushing bud</tissue>
    </source>
</reference>
<keyword evidence="2" id="KW-0496">Mitochondrion</keyword>
<evidence type="ECO:0000313" key="2">
    <source>
        <dbReference type="EMBL" id="KUM47017.1"/>
    </source>
</evidence>
<organism evidence="2">
    <name type="scientific">Picea glauca</name>
    <name type="common">White spruce</name>
    <name type="synonym">Pinus glauca</name>
    <dbReference type="NCBI Taxonomy" id="3330"/>
    <lineage>
        <taxon>Eukaryota</taxon>
        <taxon>Viridiplantae</taxon>
        <taxon>Streptophyta</taxon>
        <taxon>Embryophyta</taxon>
        <taxon>Tracheophyta</taxon>
        <taxon>Spermatophyta</taxon>
        <taxon>Pinopsida</taxon>
        <taxon>Pinidae</taxon>
        <taxon>Conifers I</taxon>
        <taxon>Pinales</taxon>
        <taxon>Pinaceae</taxon>
        <taxon>Picea</taxon>
    </lineage>
</organism>
<dbReference type="AlphaFoldDB" id="A0A117NGM3"/>
<evidence type="ECO:0000256" key="1">
    <source>
        <dbReference type="SAM" id="MobiDB-lite"/>
    </source>
</evidence>
<gene>
    <name evidence="2" type="ORF">ABT39_MTgene6021</name>
</gene>
<sequence>MRVQSRLLRLGMFQERMVQILIRRIHIGVSSLCNENKENNKEWQSWQHITGQSEQKKHGVGYPWEQA</sequence>